<accession>U9UP59</accession>
<dbReference type="EMBL" id="KI275802">
    <property type="protein sequence ID" value="ESA22170.1"/>
    <property type="molecule type" value="Genomic_DNA"/>
</dbReference>
<feature type="non-terminal residue" evidence="1">
    <location>
        <position position="108"/>
    </location>
</feature>
<gene>
    <name evidence="1" type="ORF">GLOINDRAFT_91536</name>
</gene>
<evidence type="ECO:0000313" key="1">
    <source>
        <dbReference type="EMBL" id="ESA22170.1"/>
    </source>
</evidence>
<dbReference type="AlphaFoldDB" id="U9UP59"/>
<feature type="non-terminal residue" evidence="1">
    <location>
        <position position="1"/>
    </location>
</feature>
<reference evidence="1" key="1">
    <citation type="submission" date="2013-07" db="EMBL/GenBank/DDBJ databases">
        <title>The genome of an arbuscular mycorrhizal fungus provides insights into the evolution of the oldest plant symbiosis.</title>
        <authorList>
            <consortium name="DOE Joint Genome Institute"/>
            <person name="Tisserant E."/>
            <person name="Malbreil M."/>
            <person name="Kuo A."/>
            <person name="Kohler A."/>
            <person name="Symeonidi A."/>
            <person name="Balestrini R."/>
            <person name="Charron P."/>
            <person name="Duensing N."/>
            <person name="Frei-dit-Frey N."/>
            <person name="Gianinazzi-Pearson V."/>
            <person name="Gilbert B."/>
            <person name="Handa Y."/>
            <person name="Hijri M."/>
            <person name="Kaul R."/>
            <person name="Kawaguchi M."/>
            <person name="Krajinski F."/>
            <person name="Lammers P."/>
            <person name="Lapierre D."/>
            <person name="Masclaux F.G."/>
            <person name="Murat C."/>
            <person name="Morin E."/>
            <person name="Ndikumana S."/>
            <person name="Pagni M."/>
            <person name="Petitpierre D."/>
            <person name="Requena N."/>
            <person name="Rosikiewicz P."/>
            <person name="Riley R."/>
            <person name="Saito K."/>
            <person name="San Clemente H."/>
            <person name="Shapiro H."/>
            <person name="van Tuinen D."/>
            <person name="Becard G."/>
            <person name="Bonfante P."/>
            <person name="Paszkowski U."/>
            <person name="Shachar-Hill Y."/>
            <person name="Young J.P."/>
            <person name="Sanders I.R."/>
            <person name="Henrissat B."/>
            <person name="Rensing S.A."/>
            <person name="Grigoriev I.V."/>
            <person name="Corradi N."/>
            <person name="Roux C."/>
            <person name="Martin F."/>
        </authorList>
    </citation>
    <scope>NUCLEOTIDE SEQUENCE</scope>
    <source>
        <strain evidence="1">DAOM 197198</strain>
    </source>
</reference>
<sequence>GCQTDSGLKLHPIDYVYLTALVLNMSSFYRHHFTRSNDINNYPYRIIRVSVPLIFLAIMIIKKLFDRILKFLWDFYDQLNTSKFFSHYFFMELGVTRHVAPGMILAHQ</sequence>
<dbReference type="HOGENOM" id="CLU_2203350_0_0_1"/>
<organism evidence="1">
    <name type="scientific">Rhizophagus irregularis (strain DAOM 181602 / DAOM 197198 / MUCL 43194)</name>
    <name type="common">Arbuscular mycorrhizal fungus</name>
    <name type="synonym">Glomus intraradices</name>
    <dbReference type="NCBI Taxonomy" id="747089"/>
    <lineage>
        <taxon>Eukaryota</taxon>
        <taxon>Fungi</taxon>
        <taxon>Fungi incertae sedis</taxon>
        <taxon>Mucoromycota</taxon>
        <taxon>Glomeromycotina</taxon>
        <taxon>Glomeromycetes</taxon>
        <taxon>Glomerales</taxon>
        <taxon>Glomeraceae</taxon>
        <taxon>Rhizophagus</taxon>
    </lineage>
</organism>
<proteinExistence type="predicted"/>
<name>U9UP59_RHIID</name>
<protein>
    <submittedName>
        <fullName evidence="1">Uncharacterized protein</fullName>
    </submittedName>
</protein>